<feature type="domain" description="M23ase beta-sheet core" evidence="3">
    <location>
        <begin position="336"/>
        <end position="425"/>
    </location>
</feature>
<dbReference type="Pfam" id="PF01551">
    <property type="entry name" value="Peptidase_M23"/>
    <property type="match status" value="1"/>
</dbReference>
<comment type="caution">
    <text evidence="4">The sequence shown here is derived from an EMBL/GenBank/DDBJ whole genome shotgun (WGS) entry which is preliminary data.</text>
</comment>
<keyword evidence="1" id="KW-0732">Signal</keyword>
<reference evidence="4" key="1">
    <citation type="journal article" date="2015" name="Proc. Natl. Acad. Sci. U.S.A.">
        <title>Networks of energetic and metabolic interactions define dynamics in microbial communities.</title>
        <authorList>
            <person name="Embree M."/>
            <person name="Liu J.K."/>
            <person name="Al-Bassam M.M."/>
            <person name="Zengler K."/>
        </authorList>
    </citation>
    <scope>NUCLEOTIDE SEQUENCE</scope>
</reference>
<name>A0A0W8G4E3_9ZZZZ</name>
<dbReference type="SUPFAM" id="SSF51261">
    <property type="entry name" value="Duplicated hybrid motif"/>
    <property type="match status" value="1"/>
</dbReference>
<keyword evidence="2" id="KW-0812">Transmembrane</keyword>
<sequence>MRITKPTKKKKSLGPVGVAILAVVILGPLAAAGVGVLFLMEDMEKPTVSLYPLIDAVSLKKEFTVKAEDPGSGIKSIVVTAGQGLKKYTVLRKSYDALQKSVLETFSLEKAELRGGEFELQVVVTDGSFFNFGAGNAARIDRHMTLDMAPPNVRPLTPTHYMRQGGVGLVIYTVSKEPERSGVMVGDRFFPGFRQDSGSYICLFAYPRDMEAEDYKPRLYAEDRAGNERTGFFVNMAIKRRFKEERVEITDEFLAAKMPVFAALYPEARDPLALFRKVNEDQRRKDEAVLRDLGRKTAPKPLWNGPFIYLPGSSVQGSFGAERAYFHKGEQIDRQYHMGIDLASTPRAAVPAANDGVVVFAADLGLYGQTVVIDHGLGLQTLYGHLSQIDVKVGDAVAKGRIIGRTGTTGLAFGDHLHFGVVLSGLEVIPIEWWDAKWLEDNVTQKIRRFGGENPQ</sequence>
<gene>
    <name evidence="4" type="ORF">ASZ90_002109</name>
</gene>
<proteinExistence type="predicted"/>
<dbReference type="CDD" id="cd12797">
    <property type="entry name" value="M23_peptidase"/>
    <property type="match status" value="1"/>
</dbReference>
<evidence type="ECO:0000259" key="3">
    <source>
        <dbReference type="Pfam" id="PF01551"/>
    </source>
</evidence>
<dbReference type="PANTHER" id="PTHR21666:SF289">
    <property type="entry name" value="L-ALA--D-GLU ENDOPEPTIDASE"/>
    <property type="match status" value="1"/>
</dbReference>
<accession>A0A0W8G4E3</accession>
<evidence type="ECO:0000256" key="2">
    <source>
        <dbReference type="SAM" id="Phobius"/>
    </source>
</evidence>
<dbReference type="GO" id="GO:0004222">
    <property type="term" value="F:metalloendopeptidase activity"/>
    <property type="evidence" value="ECO:0007669"/>
    <property type="project" value="TreeGrafter"/>
</dbReference>
<dbReference type="InterPro" id="IPR011055">
    <property type="entry name" value="Dup_hybrid_motif"/>
</dbReference>
<dbReference type="AlphaFoldDB" id="A0A0W8G4E3"/>
<keyword evidence="2" id="KW-0472">Membrane</keyword>
<feature type="transmembrane region" description="Helical" evidence="2">
    <location>
        <begin position="12"/>
        <end position="40"/>
    </location>
</feature>
<dbReference type="InterPro" id="IPR016047">
    <property type="entry name" value="M23ase_b-sheet_dom"/>
</dbReference>
<keyword evidence="2" id="KW-1133">Transmembrane helix</keyword>
<dbReference type="InterPro" id="IPR050570">
    <property type="entry name" value="Cell_wall_metabolism_enzyme"/>
</dbReference>
<dbReference type="Gene3D" id="2.70.70.10">
    <property type="entry name" value="Glucose Permease (Domain IIA)"/>
    <property type="match status" value="1"/>
</dbReference>
<evidence type="ECO:0000256" key="1">
    <source>
        <dbReference type="ARBA" id="ARBA00022729"/>
    </source>
</evidence>
<dbReference type="PANTHER" id="PTHR21666">
    <property type="entry name" value="PEPTIDASE-RELATED"/>
    <property type="match status" value="1"/>
</dbReference>
<organism evidence="4">
    <name type="scientific">hydrocarbon metagenome</name>
    <dbReference type="NCBI Taxonomy" id="938273"/>
    <lineage>
        <taxon>unclassified sequences</taxon>
        <taxon>metagenomes</taxon>
        <taxon>ecological metagenomes</taxon>
    </lineage>
</organism>
<evidence type="ECO:0000313" key="4">
    <source>
        <dbReference type="EMBL" id="KUG28031.1"/>
    </source>
</evidence>
<dbReference type="EMBL" id="LNQE01000265">
    <property type="protein sequence ID" value="KUG28031.1"/>
    <property type="molecule type" value="Genomic_DNA"/>
</dbReference>
<protein>
    <submittedName>
        <fullName evidence="4">Membrane protein</fullName>
    </submittedName>
</protein>